<name>A0A1G2SZ02_9BACT</name>
<dbReference type="AlphaFoldDB" id="A0A1G2SZ02"/>
<feature type="signal peptide" evidence="1">
    <location>
        <begin position="1"/>
        <end position="21"/>
    </location>
</feature>
<sequence length="190" mass="20431">MLQRICLLVTVSLLCSCSARHMGSISGVGLVRVNATSLTGRQNVQTKVSCGDTVSAASKSYAKVLFVDGNKIELGESTKLKVVCGKKPTEPQLHLFSGVIGFTALEPLMIAFDKYLLDVDLGGMGGLKFVNPEEVSIRMIQHNAKVTGPKNFDDLGMEKRDCTLNLKTGTTGCYTWVNAVPNVTPIPKKP</sequence>
<comment type="caution">
    <text evidence="2">The sequence shown here is derived from an EMBL/GenBank/DDBJ whole genome shotgun (WGS) entry which is preliminary data.</text>
</comment>
<dbReference type="PROSITE" id="PS51257">
    <property type="entry name" value="PROKAR_LIPOPROTEIN"/>
    <property type="match status" value="1"/>
</dbReference>
<proteinExistence type="predicted"/>
<evidence type="ECO:0000256" key="1">
    <source>
        <dbReference type="SAM" id="SignalP"/>
    </source>
</evidence>
<evidence type="ECO:0000313" key="3">
    <source>
        <dbReference type="Proteomes" id="UP000178538"/>
    </source>
</evidence>
<reference evidence="2 3" key="1">
    <citation type="journal article" date="2016" name="Nat. Commun.">
        <title>Thousands of microbial genomes shed light on interconnected biogeochemical processes in an aquifer system.</title>
        <authorList>
            <person name="Anantharaman K."/>
            <person name="Brown C.T."/>
            <person name="Hug L.A."/>
            <person name="Sharon I."/>
            <person name="Castelle C.J."/>
            <person name="Probst A.J."/>
            <person name="Thomas B.C."/>
            <person name="Singh A."/>
            <person name="Wilkins M.J."/>
            <person name="Karaoz U."/>
            <person name="Brodie E.L."/>
            <person name="Williams K.H."/>
            <person name="Hubbard S.S."/>
            <person name="Banfield J.F."/>
        </authorList>
    </citation>
    <scope>NUCLEOTIDE SEQUENCE [LARGE SCALE GENOMIC DNA]</scope>
</reference>
<dbReference type="Proteomes" id="UP000178538">
    <property type="component" value="Unassembled WGS sequence"/>
</dbReference>
<gene>
    <name evidence="2" type="ORF">A2832_00935</name>
</gene>
<feature type="chain" id="PRO_5009584518" description="FecR protein domain-containing protein" evidence="1">
    <location>
        <begin position="22"/>
        <end position="190"/>
    </location>
</feature>
<evidence type="ECO:0000313" key="2">
    <source>
        <dbReference type="EMBL" id="OHA89839.1"/>
    </source>
</evidence>
<evidence type="ECO:0008006" key="4">
    <source>
        <dbReference type="Google" id="ProtNLM"/>
    </source>
</evidence>
<organism evidence="2 3">
    <name type="scientific">Candidatus Zambryskibacteria bacterium RIFCSPHIGHO2_01_FULL_44_22b</name>
    <dbReference type="NCBI Taxonomy" id="1802737"/>
    <lineage>
        <taxon>Bacteria</taxon>
        <taxon>Candidatus Zambryskiibacteriota</taxon>
    </lineage>
</organism>
<accession>A0A1G2SZ02</accession>
<protein>
    <recommendedName>
        <fullName evidence="4">FecR protein domain-containing protein</fullName>
    </recommendedName>
</protein>
<keyword evidence="1" id="KW-0732">Signal</keyword>
<dbReference type="EMBL" id="MHVG01000024">
    <property type="protein sequence ID" value="OHA89839.1"/>
    <property type="molecule type" value="Genomic_DNA"/>
</dbReference>